<keyword evidence="4 8" id="KW-0378">Hydrolase</keyword>
<evidence type="ECO:0000256" key="3">
    <source>
        <dbReference type="ARBA" id="ARBA00022723"/>
    </source>
</evidence>
<evidence type="ECO:0000256" key="1">
    <source>
        <dbReference type="ARBA" id="ARBA00009388"/>
    </source>
</evidence>
<sequence>MSRMSVVLAVPAAAVLLLAGLQSGPAEAGTRSAGEPATGRGCGGSTVGEVVLGTTHNTTTGRYELDDAGRGHHRTYDLGGSTTGNGTLFTDADNDWCDGGRQTAGVAAHYIASVVWDYYLNTHGRRGVYGDGRGNCSRVHYGNNYSSAFWDAVSGCMTYGDGAAGSREPVLTIEAGAHEMTHAVTASTAGLEYSGEAGGLNEATSTIFAAAAEFSAHNPVDPGDYLTGERTDITGTTARGWMDKPSRDGASKDYWYPGIGNADVHYSSGPADHFFYLLAEGSGPKDVGGVHYDSPTYDGKPVKGIGLSAAEKIWYRALTVHMTSRTDYAAARAATLRAAGELYGTGSGPYAAVAAAWAAVNVK</sequence>
<dbReference type="Gene3D" id="3.10.170.10">
    <property type="match status" value="1"/>
</dbReference>
<dbReference type="InterPro" id="IPR027268">
    <property type="entry name" value="Peptidase_M4/M1_CTD_sf"/>
</dbReference>
<dbReference type="Proteomes" id="UP000270343">
    <property type="component" value="Unassembled WGS sequence"/>
</dbReference>
<dbReference type="AlphaFoldDB" id="A0A3B0BGE6"/>
<comment type="similarity">
    <text evidence="1 8">Belongs to the peptidase M4 family.</text>
</comment>
<evidence type="ECO:0000259" key="11">
    <source>
        <dbReference type="Pfam" id="PF02868"/>
    </source>
</evidence>
<keyword evidence="5 8" id="KW-0862">Zinc</keyword>
<evidence type="ECO:0000256" key="7">
    <source>
        <dbReference type="PIRSR" id="PIRSR623612-1"/>
    </source>
</evidence>
<keyword evidence="8" id="KW-0732">Signal</keyword>
<dbReference type="GO" id="GO:0046872">
    <property type="term" value="F:metal ion binding"/>
    <property type="evidence" value="ECO:0007669"/>
    <property type="project" value="UniProtKB-UniRule"/>
</dbReference>
<proteinExistence type="inferred from homology"/>
<name>A0A3B0BGE6_9ACTN</name>
<feature type="signal peptide" evidence="8">
    <location>
        <begin position="1"/>
        <end position="28"/>
    </location>
</feature>
<dbReference type="Pfam" id="PF01447">
    <property type="entry name" value="Peptidase_M4"/>
    <property type="match status" value="1"/>
</dbReference>
<feature type="active site" description="Proton donor" evidence="7">
    <location>
        <position position="265"/>
    </location>
</feature>
<feature type="active site" evidence="7">
    <location>
        <position position="179"/>
    </location>
</feature>
<evidence type="ECO:0000256" key="4">
    <source>
        <dbReference type="ARBA" id="ARBA00022801"/>
    </source>
</evidence>
<feature type="region of interest" description="Disordered" evidence="9">
    <location>
        <begin position="25"/>
        <end position="46"/>
    </location>
</feature>
<dbReference type="PANTHER" id="PTHR33794:SF1">
    <property type="entry name" value="BACILLOLYSIN"/>
    <property type="match status" value="1"/>
</dbReference>
<comment type="subcellular location">
    <subcellularLocation>
        <location evidence="8">Secreted</location>
    </subcellularLocation>
</comment>
<dbReference type="PRINTS" id="PR00730">
    <property type="entry name" value="THERMOLYSIN"/>
</dbReference>
<protein>
    <recommendedName>
        <fullName evidence="8">Neutral metalloproteinase</fullName>
        <ecNumber evidence="8">3.4.24.-</ecNumber>
    </recommendedName>
</protein>
<dbReference type="InterPro" id="IPR050728">
    <property type="entry name" value="Zinc_Metalloprotease_M4"/>
</dbReference>
<dbReference type="EC" id="3.4.24.-" evidence="8"/>
<dbReference type="InterPro" id="IPR001570">
    <property type="entry name" value="Peptidase_M4_C_domain"/>
</dbReference>
<dbReference type="OrthoDB" id="4110882at2"/>
<organism evidence="12 13">
    <name type="scientific">Streptomyces klenkii</name>
    <dbReference type="NCBI Taxonomy" id="1420899"/>
    <lineage>
        <taxon>Bacteria</taxon>
        <taxon>Bacillati</taxon>
        <taxon>Actinomycetota</taxon>
        <taxon>Actinomycetes</taxon>
        <taxon>Kitasatosporales</taxon>
        <taxon>Streptomycetaceae</taxon>
        <taxon>Streptomyces</taxon>
    </lineage>
</organism>
<feature type="chain" id="PRO_5022992062" description="Neutral metalloproteinase" evidence="8">
    <location>
        <begin position="29"/>
        <end position="363"/>
    </location>
</feature>
<dbReference type="GO" id="GO:0005576">
    <property type="term" value="C:extracellular region"/>
    <property type="evidence" value="ECO:0007669"/>
    <property type="project" value="UniProtKB-SubCell"/>
</dbReference>
<reference evidence="12 13" key="1">
    <citation type="journal article" date="2015" name="Antonie Van Leeuwenhoek">
        <title>Streptomyces klenkii sp. nov., isolated from deep marine sediment.</title>
        <authorList>
            <person name="Veyisoglu A."/>
            <person name="Sahin N."/>
        </authorList>
    </citation>
    <scope>NUCLEOTIDE SEQUENCE [LARGE SCALE GENOMIC DNA]</scope>
    <source>
        <strain evidence="12 13">KCTC 29202</strain>
    </source>
</reference>
<gene>
    <name evidence="12" type="ORF">D7231_17280</name>
</gene>
<evidence type="ECO:0000313" key="13">
    <source>
        <dbReference type="Proteomes" id="UP000270343"/>
    </source>
</evidence>
<feature type="domain" description="Peptidase M4" evidence="10">
    <location>
        <begin position="48"/>
        <end position="185"/>
    </location>
</feature>
<dbReference type="Gene3D" id="1.10.390.10">
    <property type="entry name" value="Neutral Protease Domain 2"/>
    <property type="match status" value="1"/>
</dbReference>
<evidence type="ECO:0000259" key="10">
    <source>
        <dbReference type="Pfam" id="PF01447"/>
    </source>
</evidence>
<evidence type="ECO:0000256" key="6">
    <source>
        <dbReference type="ARBA" id="ARBA00023049"/>
    </source>
</evidence>
<comment type="cofactor">
    <cofactor evidence="8">
        <name>Zn(2+)</name>
        <dbReference type="ChEBI" id="CHEBI:29105"/>
    </cofactor>
</comment>
<dbReference type="PANTHER" id="PTHR33794">
    <property type="entry name" value="BACILLOLYSIN"/>
    <property type="match status" value="1"/>
</dbReference>
<dbReference type="Pfam" id="PF02868">
    <property type="entry name" value="Peptidase_M4_C"/>
    <property type="match status" value="1"/>
</dbReference>
<evidence type="ECO:0000313" key="12">
    <source>
        <dbReference type="EMBL" id="RKN71732.1"/>
    </source>
</evidence>
<comment type="caution">
    <text evidence="12">The sequence shown here is derived from an EMBL/GenBank/DDBJ whole genome shotgun (WGS) entry which is preliminary data.</text>
</comment>
<evidence type="ECO:0000256" key="8">
    <source>
        <dbReference type="RuleBase" id="RU366073"/>
    </source>
</evidence>
<dbReference type="InterPro" id="IPR023612">
    <property type="entry name" value="Peptidase_M4"/>
</dbReference>
<dbReference type="InterPro" id="IPR013856">
    <property type="entry name" value="Peptidase_M4_domain"/>
</dbReference>
<dbReference type="RefSeq" id="WP_120756342.1">
    <property type="nucleotide sequence ID" value="NZ_JBFADQ010000034.1"/>
</dbReference>
<keyword evidence="2 8" id="KW-0645">Protease</keyword>
<keyword evidence="8" id="KW-0964">Secreted</keyword>
<dbReference type="EMBL" id="RBAM01000006">
    <property type="protein sequence ID" value="RKN71732.1"/>
    <property type="molecule type" value="Genomic_DNA"/>
</dbReference>
<evidence type="ECO:0000256" key="9">
    <source>
        <dbReference type="SAM" id="MobiDB-lite"/>
    </source>
</evidence>
<keyword evidence="3" id="KW-0479">Metal-binding</keyword>
<evidence type="ECO:0000256" key="2">
    <source>
        <dbReference type="ARBA" id="ARBA00022670"/>
    </source>
</evidence>
<evidence type="ECO:0000256" key="5">
    <source>
        <dbReference type="ARBA" id="ARBA00022833"/>
    </source>
</evidence>
<dbReference type="GO" id="GO:0004222">
    <property type="term" value="F:metalloendopeptidase activity"/>
    <property type="evidence" value="ECO:0007669"/>
    <property type="project" value="UniProtKB-UniRule"/>
</dbReference>
<accession>A0A3B0BGE6</accession>
<feature type="domain" description="Peptidase M4 C-terminal" evidence="11">
    <location>
        <begin position="189"/>
        <end position="362"/>
    </location>
</feature>
<keyword evidence="13" id="KW-1185">Reference proteome</keyword>
<dbReference type="GO" id="GO:0006508">
    <property type="term" value="P:proteolysis"/>
    <property type="evidence" value="ECO:0007669"/>
    <property type="project" value="UniProtKB-KW"/>
</dbReference>
<keyword evidence="6 8" id="KW-0482">Metalloprotease</keyword>
<dbReference type="CDD" id="cd09597">
    <property type="entry name" value="M4_TLP"/>
    <property type="match status" value="1"/>
</dbReference>
<comment type="function">
    <text evidence="8">Extracellular zinc metalloprotease.</text>
</comment>
<dbReference type="SUPFAM" id="SSF55486">
    <property type="entry name" value="Metalloproteases ('zincins'), catalytic domain"/>
    <property type="match status" value="1"/>
</dbReference>